<keyword evidence="8" id="KW-1185">Reference proteome</keyword>
<evidence type="ECO:0000313" key="7">
    <source>
        <dbReference type="EMBL" id="GAA2328397.1"/>
    </source>
</evidence>
<organism evidence="7 8">
    <name type="scientific">Streptomyces cuspidosporus</name>
    <dbReference type="NCBI Taxonomy" id="66882"/>
    <lineage>
        <taxon>Bacteria</taxon>
        <taxon>Bacillati</taxon>
        <taxon>Actinomycetota</taxon>
        <taxon>Actinomycetes</taxon>
        <taxon>Kitasatosporales</taxon>
        <taxon>Streptomycetaceae</taxon>
        <taxon>Streptomyces</taxon>
    </lineage>
</organism>
<dbReference type="InterPro" id="IPR006776">
    <property type="entry name" value="SsgB"/>
</dbReference>
<keyword evidence="3" id="KW-0132">Cell division</keyword>
<dbReference type="EMBL" id="BAAASD010000002">
    <property type="protein sequence ID" value="GAA2328397.1"/>
    <property type="molecule type" value="Genomic_DNA"/>
</dbReference>
<reference evidence="7 8" key="1">
    <citation type="journal article" date="2019" name="Int. J. Syst. Evol. Microbiol.">
        <title>The Global Catalogue of Microorganisms (GCM) 10K type strain sequencing project: providing services to taxonomists for standard genome sequencing and annotation.</title>
        <authorList>
            <consortium name="The Broad Institute Genomics Platform"/>
            <consortium name="The Broad Institute Genome Sequencing Center for Infectious Disease"/>
            <person name="Wu L."/>
            <person name="Ma J."/>
        </authorList>
    </citation>
    <scope>NUCLEOTIDE SEQUENCE [LARGE SCALE GENOMIC DNA]</scope>
    <source>
        <strain evidence="7 8">JCM 4316</strain>
    </source>
</reference>
<gene>
    <name evidence="7" type="ORF">GCM10010246_08530</name>
</gene>
<evidence type="ECO:0000313" key="8">
    <source>
        <dbReference type="Proteomes" id="UP001500253"/>
    </source>
</evidence>
<dbReference type="Proteomes" id="UP001500253">
    <property type="component" value="Unassembled WGS sequence"/>
</dbReference>
<comment type="caution">
    <text evidence="7">The sequence shown here is derived from an EMBL/GenBank/DDBJ whole genome shotgun (WGS) entry which is preliminary data.</text>
</comment>
<sequence>MMGHSPSRAHDGLSITFPVDVHVTVPGAPPVPLPAELRYDRADPYAVCLSLGRPTPFSVDWFFARSLLAEGLHRPAGIGDIVVIPQRHRHPDALRILLRPRAGVALLDVKASAVGAFLRQTEAMVEPGTEHRHLDIDDVVARLTADSE</sequence>
<evidence type="ECO:0000256" key="1">
    <source>
        <dbReference type="ARBA" id="ARBA00004431"/>
    </source>
</evidence>
<keyword evidence="6" id="KW-0131">Cell cycle</keyword>
<comment type="subcellular location">
    <subcellularLocation>
        <location evidence="1">Cell septum</location>
    </subcellularLocation>
</comment>
<proteinExistence type="inferred from homology"/>
<keyword evidence="4" id="KW-0749">Sporulation</keyword>
<name>A0ABN3FEB9_9ACTN</name>
<evidence type="ECO:0000256" key="5">
    <source>
        <dbReference type="ARBA" id="ARBA00023210"/>
    </source>
</evidence>
<protein>
    <submittedName>
        <fullName evidence="7">SsgA family sporulation/cell division regulator</fullName>
    </submittedName>
</protein>
<comment type="similarity">
    <text evidence="2">Belongs to the SsgA family.</text>
</comment>
<dbReference type="InterPro" id="IPR038658">
    <property type="entry name" value="SsgB_sf"/>
</dbReference>
<dbReference type="Gene3D" id="2.30.31.20">
    <property type="entry name" value="Sporulation-specific cell division protein SsgB"/>
    <property type="match status" value="1"/>
</dbReference>
<dbReference type="Pfam" id="PF04686">
    <property type="entry name" value="SsgA"/>
    <property type="match status" value="1"/>
</dbReference>
<evidence type="ECO:0000256" key="6">
    <source>
        <dbReference type="ARBA" id="ARBA00023306"/>
    </source>
</evidence>
<evidence type="ECO:0000256" key="3">
    <source>
        <dbReference type="ARBA" id="ARBA00022618"/>
    </source>
</evidence>
<evidence type="ECO:0000256" key="4">
    <source>
        <dbReference type="ARBA" id="ARBA00022969"/>
    </source>
</evidence>
<evidence type="ECO:0000256" key="2">
    <source>
        <dbReference type="ARBA" id="ARBA00009323"/>
    </source>
</evidence>
<keyword evidence="5" id="KW-0717">Septation</keyword>
<accession>A0ABN3FEB9</accession>